<gene>
    <name evidence="1" type="ORF">ETSY1_45260</name>
</gene>
<accession>W4L327</accession>
<reference evidence="1 2" key="1">
    <citation type="journal article" date="2014" name="Nature">
        <title>An environmental bacterial taxon with a large and distinct metabolic repertoire.</title>
        <authorList>
            <person name="Wilson M.C."/>
            <person name="Mori T."/>
            <person name="Ruckert C."/>
            <person name="Uria A.R."/>
            <person name="Helf M.J."/>
            <person name="Takada K."/>
            <person name="Gernert C."/>
            <person name="Steffens U.A."/>
            <person name="Heycke N."/>
            <person name="Schmitt S."/>
            <person name="Rinke C."/>
            <person name="Helfrich E.J."/>
            <person name="Brachmann A.O."/>
            <person name="Gurgui C."/>
            <person name="Wakimoto T."/>
            <person name="Kracht M."/>
            <person name="Crusemann M."/>
            <person name="Hentschel U."/>
            <person name="Abe I."/>
            <person name="Matsunaga S."/>
            <person name="Kalinowski J."/>
            <person name="Takeyama H."/>
            <person name="Piel J."/>
        </authorList>
    </citation>
    <scope>NUCLEOTIDE SEQUENCE [LARGE SCALE GENOMIC DNA]</scope>
    <source>
        <strain evidence="2">TSY1</strain>
    </source>
</reference>
<keyword evidence="2" id="KW-1185">Reference proteome</keyword>
<protein>
    <submittedName>
        <fullName evidence="1">Uncharacterized protein</fullName>
    </submittedName>
</protein>
<comment type="caution">
    <text evidence="1">The sequence shown here is derived from an EMBL/GenBank/DDBJ whole genome shotgun (WGS) entry which is preliminary data.</text>
</comment>
<feature type="non-terminal residue" evidence="1">
    <location>
        <position position="1"/>
    </location>
</feature>
<evidence type="ECO:0000313" key="2">
    <source>
        <dbReference type="Proteomes" id="UP000019141"/>
    </source>
</evidence>
<name>W4L327_ENTF1</name>
<dbReference type="HOGENOM" id="CLU_2517682_0_0_7"/>
<sequence length="84" mass="9370">QFPQGFKLDGSRVYLPKIGWVSFWKSRDIQGTIKNVTVSRRGEHWHVSFQVEMDAPEPQHPSTTAVGIDMGVATFAALSDGETH</sequence>
<proteinExistence type="predicted"/>
<organism evidence="1 2">
    <name type="scientific">Entotheonella factor</name>
    <dbReference type="NCBI Taxonomy" id="1429438"/>
    <lineage>
        <taxon>Bacteria</taxon>
        <taxon>Pseudomonadati</taxon>
        <taxon>Nitrospinota/Tectimicrobiota group</taxon>
        <taxon>Candidatus Tectimicrobiota</taxon>
        <taxon>Candidatus Entotheonellia</taxon>
        <taxon>Candidatus Entotheonellales</taxon>
        <taxon>Candidatus Entotheonellaceae</taxon>
        <taxon>Candidatus Entotheonella</taxon>
    </lineage>
</organism>
<dbReference type="EMBL" id="AZHW01001678">
    <property type="protein sequence ID" value="ETW92080.1"/>
    <property type="molecule type" value="Genomic_DNA"/>
</dbReference>
<dbReference type="Proteomes" id="UP000019141">
    <property type="component" value="Unassembled WGS sequence"/>
</dbReference>
<dbReference type="AlphaFoldDB" id="W4L327"/>
<evidence type="ECO:0000313" key="1">
    <source>
        <dbReference type="EMBL" id="ETW92080.1"/>
    </source>
</evidence>